<gene>
    <name evidence="3" type="ORF">OKA104_LOCUS2910</name>
    <name evidence="2" type="ORF">VCS650_LOCUS16387</name>
</gene>
<evidence type="ECO:0000313" key="2">
    <source>
        <dbReference type="EMBL" id="CAF1032024.1"/>
    </source>
</evidence>
<comment type="caution">
    <text evidence="2">The sequence shown here is derived from an EMBL/GenBank/DDBJ whole genome shotgun (WGS) entry which is preliminary data.</text>
</comment>
<feature type="transmembrane region" description="Helical" evidence="1">
    <location>
        <begin position="92"/>
        <end position="113"/>
    </location>
</feature>
<feature type="transmembrane region" description="Helical" evidence="1">
    <location>
        <begin position="35"/>
        <end position="59"/>
    </location>
</feature>
<reference evidence="2" key="1">
    <citation type="submission" date="2021-02" db="EMBL/GenBank/DDBJ databases">
        <authorList>
            <person name="Nowell W R."/>
        </authorList>
    </citation>
    <scope>NUCLEOTIDE SEQUENCE</scope>
</reference>
<dbReference type="Proteomes" id="UP000663891">
    <property type="component" value="Unassembled WGS sequence"/>
</dbReference>
<accession>A0A814J723</accession>
<evidence type="ECO:0000256" key="1">
    <source>
        <dbReference type="SAM" id="Phobius"/>
    </source>
</evidence>
<name>A0A814J723_9BILA</name>
<feature type="transmembrane region" description="Helical" evidence="1">
    <location>
        <begin position="188"/>
        <end position="206"/>
    </location>
</feature>
<evidence type="ECO:0000313" key="4">
    <source>
        <dbReference type="Proteomes" id="UP000663891"/>
    </source>
</evidence>
<organism evidence="2 4">
    <name type="scientific">Adineta steineri</name>
    <dbReference type="NCBI Taxonomy" id="433720"/>
    <lineage>
        <taxon>Eukaryota</taxon>
        <taxon>Metazoa</taxon>
        <taxon>Spiralia</taxon>
        <taxon>Gnathifera</taxon>
        <taxon>Rotifera</taxon>
        <taxon>Eurotatoria</taxon>
        <taxon>Bdelloidea</taxon>
        <taxon>Adinetida</taxon>
        <taxon>Adinetidae</taxon>
        <taxon>Adineta</taxon>
    </lineage>
</organism>
<sequence>MSLALNNTDLITKLNKTVWHNSPKKNSQHYKSFTFFQIIEICLLILILLEHTFVFIVTFQKKSSKKPSNEQNQCLLLLPSKTLLYCCLHRNWIRAFSFTNMCLSIVYFIKLLLKHYHPNLVHHSSITFYSLPLNLLQQILMNFSTFHLFIISISVLQYFLRYYCLRKNTYSSYFFNGQSLLLTKHTNVALILSGSLALIFAYNFIFYTPKHPQTITLLPLITFNMILLPLINFIIFSFIFICLILNISFKSKLDYLQVDNEQENLRLMVEKKTCIKCYSKILRKNSNLFQDNNYSYRHLYKHFFPTGVRPSYPFQTKSIYLTNTKPDYSQTDFSYQHQRDLENNSTNSLSIKTTLIQLKQQHSLCHICHCLLLIFLFKYILFTFPQYILQMLFHLKQFYQLFFKHNLSNNITYSLYEDHELLLRICHYLFLLSRFGDSFLLIRISYIIKKYFPCWCHFNSKLLRKQELSHQILTMKTSVSSTNEGISAGDISNSNESPNEIKQQELIENTHWKRGHRRFRLRFQFIPLWSNHRPRLFKEII</sequence>
<dbReference type="EMBL" id="CAJOAY010000082">
    <property type="protein sequence ID" value="CAF3527101.1"/>
    <property type="molecule type" value="Genomic_DNA"/>
</dbReference>
<feature type="transmembrane region" description="Helical" evidence="1">
    <location>
        <begin position="139"/>
        <end position="160"/>
    </location>
</feature>
<dbReference type="AlphaFoldDB" id="A0A814J723"/>
<feature type="transmembrane region" description="Helical" evidence="1">
    <location>
        <begin position="364"/>
        <end position="388"/>
    </location>
</feature>
<keyword evidence="1" id="KW-0472">Membrane</keyword>
<proteinExistence type="predicted"/>
<feature type="transmembrane region" description="Helical" evidence="1">
    <location>
        <begin position="226"/>
        <end position="247"/>
    </location>
</feature>
<evidence type="ECO:0008006" key="5">
    <source>
        <dbReference type="Google" id="ProtNLM"/>
    </source>
</evidence>
<keyword evidence="1" id="KW-1133">Transmembrane helix</keyword>
<keyword evidence="1" id="KW-0812">Transmembrane</keyword>
<evidence type="ECO:0000313" key="3">
    <source>
        <dbReference type="EMBL" id="CAF3527101.1"/>
    </source>
</evidence>
<dbReference type="OrthoDB" id="10038650at2759"/>
<dbReference type="Proteomes" id="UP000663881">
    <property type="component" value="Unassembled WGS sequence"/>
</dbReference>
<protein>
    <recommendedName>
        <fullName evidence="5">Transmembrane protein</fullName>
    </recommendedName>
</protein>
<dbReference type="EMBL" id="CAJNON010000146">
    <property type="protein sequence ID" value="CAF1032024.1"/>
    <property type="molecule type" value="Genomic_DNA"/>
</dbReference>